<evidence type="ECO:0000256" key="3">
    <source>
        <dbReference type="ARBA" id="ARBA00022519"/>
    </source>
</evidence>
<dbReference type="GO" id="GO:0005886">
    <property type="term" value="C:plasma membrane"/>
    <property type="evidence" value="ECO:0007669"/>
    <property type="project" value="UniProtKB-SubCell"/>
</dbReference>
<keyword evidence="5" id="KW-0472">Membrane</keyword>
<keyword evidence="6" id="KW-0012">Acyltransferase</keyword>
<sequence>MRADATARPAFVLSPGPALTMSGARKPDRDGRGRNPIPEMARKTPRKPTLSDRIVDGAFRALLWCAFRLPYRRRVPVAGWVVSRLVAPLAGYTTRIRENLALVCPDLPPAEVARLLRDVPDNVGRTTIELYSGTDFIDRVRDLPIQGPGAAALEAAHREGRPVILATGHFGNYDVARGALVARGYRVGGLYKPMKNPLFNDHYVKAISTIGKPLFPRGPEGLGAMVRFLKSGGMLGLVMDQHMGHGAPITFFGKRAYTATSAADLALKYDAEIIPIYGIRRDDGLNFDIRAEAPIPKGDPVTMTQAINDSLEALVRQHMGQWFWIHRRWK</sequence>
<dbReference type="GO" id="GO:0009247">
    <property type="term" value="P:glycolipid biosynthetic process"/>
    <property type="evidence" value="ECO:0007669"/>
    <property type="project" value="UniProtKB-ARBA"/>
</dbReference>
<dbReference type="PANTHER" id="PTHR30606:SF10">
    <property type="entry name" value="PHOSPHATIDYLINOSITOL MANNOSIDE ACYLTRANSFERASE"/>
    <property type="match status" value="1"/>
</dbReference>
<evidence type="ECO:0000256" key="7">
    <source>
        <dbReference type="SAM" id="MobiDB-lite"/>
    </source>
</evidence>
<evidence type="ECO:0000256" key="4">
    <source>
        <dbReference type="ARBA" id="ARBA00022679"/>
    </source>
</evidence>
<dbReference type="PANTHER" id="PTHR30606">
    <property type="entry name" value="LIPID A BIOSYNTHESIS LAUROYL ACYLTRANSFERASE"/>
    <property type="match status" value="1"/>
</dbReference>
<evidence type="ECO:0000313" key="8">
    <source>
        <dbReference type="EMBL" id="PQV57780.1"/>
    </source>
</evidence>
<feature type="region of interest" description="Disordered" evidence="7">
    <location>
        <begin position="13"/>
        <end position="49"/>
    </location>
</feature>
<dbReference type="EMBL" id="PVEP01000002">
    <property type="protein sequence ID" value="PQV57780.1"/>
    <property type="molecule type" value="Genomic_DNA"/>
</dbReference>
<evidence type="ECO:0000256" key="5">
    <source>
        <dbReference type="ARBA" id="ARBA00023136"/>
    </source>
</evidence>
<dbReference type="InterPro" id="IPR004960">
    <property type="entry name" value="LipA_acyltrans"/>
</dbReference>
<organism evidence="8 9">
    <name type="scientific">Albidovulum denitrificans</name>
    <dbReference type="NCBI Taxonomy" id="404881"/>
    <lineage>
        <taxon>Bacteria</taxon>
        <taxon>Pseudomonadati</taxon>
        <taxon>Pseudomonadota</taxon>
        <taxon>Alphaproteobacteria</taxon>
        <taxon>Rhodobacterales</taxon>
        <taxon>Paracoccaceae</taxon>
        <taxon>Albidovulum</taxon>
    </lineage>
</organism>
<dbReference type="PIRSF" id="PIRSF026649">
    <property type="entry name" value="MsbB"/>
    <property type="match status" value="1"/>
</dbReference>
<proteinExistence type="predicted"/>
<keyword evidence="2" id="KW-1003">Cell membrane</keyword>
<dbReference type="CDD" id="cd07984">
    <property type="entry name" value="LPLAT_LABLAT-like"/>
    <property type="match status" value="1"/>
</dbReference>
<evidence type="ECO:0000256" key="2">
    <source>
        <dbReference type="ARBA" id="ARBA00022475"/>
    </source>
</evidence>
<dbReference type="GO" id="GO:0016746">
    <property type="term" value="F:acyltransferase activity"/>
    <property type="evidence" value="ECO:0007669"/>
    <property type="project" value="UniProtKB-KW"/>
</dbReference>
<evidence type="ECO:0000256" key="1">
    <source>
        <dbReference type="ARBA" id="ARBA00004533"/>
    </source>
</evidence>
<dbReference type="Pfam" id="PF03279">
    <property type="entry name" value="Lip_A_acyltrans"/>
    <property type="match status" value="1"/>
</dbReference>
<comment type="caution">
    <text evidence="8">The sequence shown here is derived from an EMBL/GenBank/DDBJ whole genome shotgun (WGS) entry which is preliminary data.</text>
</comment>
<evidence type="ECO:0000256" key="6">
    <source>
        <dbReference type="ARBA" id="ARBA00023315"/>
    </source>
</evidence>
<dbReference type="Proteomes" id="UP000238338">
    <property type="component" value="Unassembled WGS sequence"/>
</dbReference>
<keyword evidence="3" id="KW-0997">Cell inner membrane</keyword>
<evidence type="ECO:0000313" key="9">
    <source>
        <dbReference type="Proteomes" id="UP000238338"/>
    </source>
</evidence>
<comment type="subcellular location">
    <subcellularLocation>
        <location evidence="1">Cell inner membrane</location>
    </subcellularLocation>
</comment>
<accession>A0A2S8SAG7</accession>
<protein>
    <submittedName>
        <fullName evidence="8">KDO2-lipid IV(A) lauroyltransferase</fullName>
    </submittedName>
</protein>
<dbReference type="AlphaFoldDB" id="A0A2S8SAG7"/>
<keyword evidence="9" id="KW-1185">Reference proteome</keyword>
<name>A0A2S8SAG7_9RHOB</name>
<keyword evidence="4 8" id="KW-0808">Transferase</keyword>
<reference evidence="8 9" key="1">
    <citation type="submission" date="2018-02" db="EMBL/GenBank/DDBJ databases">
        <title>Genomic Encyclopedia of Archaeal and Bacterial Type Strains, Phase II (KMG-II): from individual species to whole genera.</title>
        <authorList>
            <person name="Goeker M."/>
        </authorList>
    </citation>
    <scope>NUCLEOTIDE SEQUENCE [LARGE SCALE GENOMIC DNA]</scope>
    <source>
        <strain evidence="8 9">DSM 18921</strain>
    </source>
</reference>
<gene>
    <name evidence="8" type="ORF">LX70_01588</name>
</gene>